<dbReference type="Proteomes" id="UP001596270">
    <property type="component" value="Unassembled WGS sequence"/>
</dbReference>
<evidence type="ECO:0000256" key="1">
    <source>
        <dbReference type="ARBA" id="ARBA00008791"/>
    </source>
</evidence>
<evidence type="ECO:0000313" key="3">
    <source>
        <dbReference type="EMBL" id="MFC6280962.1"/>
    </source>
</evidence>
<evidence type="ECO:0000259" key="2">
    <source>
        <dbReference type="Pfam" id="PF00582"/>
    </source>
</evidence>
<dbReference type="InterPro" id="IPR006015">
    <property type="entry name" value="Universal_stress_UspA"/>
</dbReference>
<proteinExistence type="inferred from homology"/>
<gene>
    <name evidence="3" type="ORF">ACFQND_06925</name>
</gene>
<dbReference type="PRINTS" id="PR01438">
    <property type="entry name" value="UNVRSLSTRESS"/>
</dbReference>
<dbReference type="Pfam" id="PF00582">
    <property type="entry name" value="Usp"/>
    <property type="match status" value="1"/>
</dbReference>
<protein>
    <submittedName>
        <fullName evidence="3">Universal stress protein</fullName>
    </submittedName>
</protein>
<comment type="caution">
    <text evidence="3">The sequence shown here is derived from an EMBL/GenBank/DDBJ whole genome shotgun (WGS) entry which is preliminary data.</text>
</comment>
<keyword evidence="4" id="KW-1185">Reference proteome</keyword>
<feature type="domain" description="UspA" evidence="2">
    <location>
        <begin position="1"/>
        <end position="146"/>
    </location>
</feature>
<dbReference type="CDD" id="cd00293">
    <property type="entry name" value="USP-like"/>
    <property type="match status" value="1"/>
</dbReference>
<dbReference type="InterPro" id="IPR014729">
    <property type="entry name" value="Rossmann-like_a/b/a_fold"/>
</dbReference>
<organism evidence="3 4">
    <name type="scientific">Polaromonas aquatica</name>
    <dbReference type="NCBI Taxonomy" id="332657"/>
    <lineage>
        <taxon>Bacteria</taxon>
        <taxon>Pseudomonadati</taxon>
        <taxon>Pseudomonadota</taxon>
        <taxon>Betaproteobacteria</taxon>
        <taxon>Burkholderiales</taxon>
        <taxon>Comamonadaceae</taxon>
        <taxon>Polaromonas</taxon>
    </lineage>
</organism>
<dbReference type="EMBL" id="JBHSRS010000015">
    <property type="protein sequence ID" value="MFC6280962.1"/>
    <property type="molecule type" value="Genomic_DNA"/>
</dbReference>
<evidence type="ECO:0000313" key="4">
    <source>
        <dbReference type="Proteomes" id="UP001596270"/>
    </source>
</evidence>
<dbReference type="PANTHER" id="PTHR46268:SF15">
    <property type="entry name" value="UNIVERSAL STRESS PROTEIN HP_0031"/>
    <property type="match status" value="1"/>
</dbReference>
<accession>A0ABW1TUL8</accession>
<dbReference type="RefSeq" id="WP_371436086.1">
    <property type="nucleotide sequence ID" value="NZ_JBHSRS010000015.1"/>
</dbReference>
<dbReference type="Gene3D" id="3.40.50.620">
    <property type="entry name" value="HUPs"/>
    <property type="match status" value="1"/>
</dbReference>
<reference evidence="4" key="1">
    <citation type="journal article" date="2019" name="Int. J. Syst. Evol. Microbiol.">
        <title>The Global Catalogue of Microorganisms (GCM) 10K type strain sequencing project: providing services to taxonomists for standard genome sequencing and annotation.</title>
        <authorList>
            <consortium name="The Broad Institute Genomics Platform"/>
            <consortium name="The Broad Institute Genome Sequencing Center for Infectious Disease"/>
            <person name="Wu L."/>
            <person name="Ma J."/>
        </authorList>
    </citation>
    <scope>NUCLEOTIDE SEQUENCE [LARGE SCALE GENOMIC DNA]</scope>
    <source>
        <strain evidence="4">CCUG 39402</strain>
    </source>
</reference>
<sequence>MFKRILIPVDGSQTSTKALVAGLQMARETGASVRLLHAVNEMAYLGGIDPYGYYPADLVGMMREGGAKILADAMAVSQSAGVAASQVLCDDPGKRLGEAVAEAAKLWNADLVVVGSHGRRGIGRVLLGSGAEQILRLAPVPVLVIRGTASDDSD</sequence>
<name>A0ABW1TUL8_9BURK</name>
<dbReference type="PANTHER" id="PTHR46268">
    <property type="entry name" value="STRESS RESPONSE PROTEIN NHAX"/>
    <property type="match status" value="1"/>
</dbReference>
<dbReference type="SUPFAM" id="SSF52402">
    <property type="entry name" value="Adenine nucleotide alpha hydrolases-like"/>
    <property type="match status" value="1"/>
</dbReference>
<comment type="similarity">
    <text evidence="1">Belongs to the universal stress protein A family.</text>
</comment>
<dbReference type="InterPro" id="IPR006016">
    <property type="entry name" value="UspA"/>
</dbReference>